<dbReference type="Proteomes" id="UP000626220">
    <property type="component" value="Unassembled WGS sequence"/>
</dbReference>
<dbReference type="InterPro" id="IPR002654">
    <property type="entry name" value="Glyco_trans_25"/>
</dbReference>
<dbReference type="CDD" id="cd06532">
    <property type="entry name" value="Glyco_transf_25"/>
    <property type="match status" value="1"/>
</dbReference>
<reference evidence="2" key="1">
    <citation type="journal article" date="2014" name="Int. J. Syst. Evol. Microbiol.">
        <title>Complete genome sequence of Corynebacterium casei LMG S-19264T (=DSM 44701T), isolated from a smear-ripened cheese.</title>
        <authorList>
            <consortium name="US DOE Joint Genome Institute (JGI-PGF)"/>
            <person name="Walter F."/>
            <person name="Albersmeier A."/>
            <person name="Kalinowski J."/>
            <person name="Ruckert C."/>
        </authorList>
    </citation>
    <scope>NUCLEOTIDE SEQUENCE</scope>
    <source>
        <strain evidence="2">KCTC 42650</strain>
    </source>
</reference>
<evidence type="ECO:0000259" key="1">
    <source>
        <dbReference type="Pfam" id="PF01755"/>
    </source>
</evidence>
<dbReference type="AlphaFoldDB" id="A0A8J3GYK5"/>
<comment type="caution">
    <text evidence="2">The sequence shown here is derived from an EMBL/GenBank/DDBJ whole genome shotgun (WGS) entry which is preliminary data.</text>
</comment>
<dbReference type="Pfam" id="PF01755">
    <property type="entry name" value="Glyco_transf_25"/>
    <property type="match status" value="1"/>
</dbReference>
<reference evidence="2" key="2">
    <citation type="submission" date="2020-09" db="EMBL/GenBank/DDBJ databases">
        <authorList>
            <person name="Sun Q."/>
            <person name="Kim S."/>
        </authorList>
    </citation>
    <scope>NUCLEOTIDE SEQUENCE</scope>
    <source>
        <strain evidence="2">KCTC 42650</strain>
    </source>
</reference>
<feature type="domain" description="Glycosyl transferase family 25" evidence="1">
    <location>
        <begin position="6"/>
        <end position="121"/>
    </location>
</feature>
<evidence type="ECO:0000313" key="3">
    <source>
        <dbReference type="Proteomes" id="UP000626220"/>
    </source>
</evidence>
<proteinExistence type="predicted"/>
<keyword evidence="3" id="KW-1185">Reference proteome</keyword>
<dbReference type="EMBL" id="BNCJ01000005">
    <property type="protein sequence ID" value="GHF51583.1"/>
    <property type="molecule type" value="Genomic_DNA"/>
</dbReference>
<name>A0A8J3GYK5_9RHOB</name>
<protein>
    <recommendedName>
        <fullName evidence="1">Glycosyl transferase family 25 domain-containing protein</fullName>
    </recommendedName>
</protein>
<accession>A0A8J3GYK5</accession>
<dbReference type="RefSeq" id="WP_189680342.1">
    <property type="nucleotide sequence ID" value="NZ_BNCJ01000005.1"/>
</dbReference>
<organism evidence="2 3">
    <name type="scientific">Seohaeicola zhoushanensis</name>
    <dbReference type="NCBI Taxonomy" id="1569283"/>
    <lineage>
        <taxon>Bacteria</taxon>
        <taxon>Pseudomonadati</taxon>
        <taxon>Pseudomonadota</taxon>
        <taxon>Alphaproteobacteria</taxon>
        <taxon>Rhodobacterales</taxon>
        <taxon>Roseobacteraceae</taxon>
        <taxon>Seohaeicola</taxon>
    </lineage>
</organism>
<gene>
    <name evidence="2" type="ORF">GCM10017056_24190</name>
</gene>
<sequence>MDLIGFVIHLERAEDRRAQADALVARLPDTTLLPAVDGAALAPELRARAFQPGLLNPRYPFELRPGEIGCFLSHRAAWSRLVASEAESALIIEDDMALEAGFADALTLARRHVAQLGYIQFQTRPVTAAEIDRQGEAVLMQPFLTPLRTSAQLVSRRAAERLLSLTEPFDRPVDTFLQMHWHTGLRLGVISPSGVTDRAEVVGGSTIGAKKSLVERFAREWHRARYRAAVRRLSRS</sequence>
<evidence type="ECO:0000313" key="2">
    <source>
        <dbReference type="EMBL" id="GHF51583.1"/>
    </source>
</evidence>